<gene>
    <name evidence="1" type="ORF">RRG08_051621</name>
</gene>
<sequence>MGLATRFHSNLRSCGRKFRNLTPVPRVQCTGKVRAGDRSHANTFGSNLRLRRCGACLLCHGHTSSCRDQQTGSWRLLAIVGVNIGDLTIWMTSCQYATTRQSFLYSDKLSIVLSPSFYAVVASEMFGYEISFLHKSQNKLEKTRFVLQRDILVFRMTP</sequence>
<organism evidence="1 2">
    <name type="scientific">Elysia crispata</name>
    <name type="common">lettuce slug</name>
    <dbReference type="NCBI Taxonomy" id="231223"/>
    <lineage>
        <taxon>Eukaryota</taxon>
        <taxon>Metazoa</taxon>
        <taxon>Spiralia</taxon>
        <taxon>Lophotrochozoa</taxon>
        <taxon>Mollusca</taxon>
        <taxon>Gastropoda</taxon>
        <taxon>Heterobranchia</taxon>
        <taxon>Euthyneura</taxon>
        <taxon>Panpulmonata</taxon>
        <taxon>Sacoglossa</taxon>
        <taxon>Placobranchoidea</taxon>
        <taxon>Plakobranchidae</taxon>
        <taxon>Elysia</taxon>
    </lineage>
</organism>
<comment type="caution">
    <text evidence="1">The sequence shown here is derived from an EMBL/GenBank/DDBJ whole genome shotgun (WGS) entry which is preliminary data.</text>
</comment>
<reference evidence="1" key="1">
    <citation type="journal article" date="2023" name="G3 (Bethesda)">
        <title>A reference genome for the long-term kleptoplast-retaining sea slug Elysia crispata morphotype clarki.</title>
        <authorList>
            <person name="Eastman K.E."/>
            <person name="Pendleton A.L."/>
            <person name="Shaikh M.A."/>
            <person name="Suttiyut T."/>
            <person name="Ogas R."/>
            <person name="Tomko P."/>
            <person name="Gavelis G."/>
            <person name="Widhalm J.R."/>
            <person name="Wisecaver J.H."/>
        </authorList>
    </citation>
    <scope>NUCLEOTIDE SEQUENCE</scope>
    <source>
        <strain evidence="1">ECLA1</strain>
    </source>
</reference>
<keyword evidence="2" id="KW-1185">Reference proteome</keyword>
<dbReference type="Proteomes" id="UP001283361">
    <property type="component" value="Unassembled WGS sequence"/>
</dbReference>
<proteinExistence type="predicted"/>
<accession>A0AAE1A2I7</accession>
<evidence type="ECO:0000313" key="2">
    <source>
        <dbReference type="Proteomes" id="UP001283361"/>
    </source>
</evidence>
<protein>
    <submittedName>
        <fullName evidence="1">Uncharacterized protein</fullName>
    </submittedName>
</protein>
<evidence type="ECO:0000313" key="1">
    <source>
        <dbReference type="EMBL" id="KAK3780143.1"/>
    </source>
</evidence>
<name>A0AAE1A2I7_9GAST</name>
<dbReference type="AlphaFoldDB" id="A0AAE1A2I7"/>
<dbReference type="EMBL" id="JAWDGP010002758">
    <property type="protein sequence ID" value="KAK3780143.1"/>
    <property type="molecule type" value="Genomic_DNA"/>
</dbReference>